<organism evidence="1 2">
    <name type="scientific">Trifolium subterraneum</name>
    <name type="common">Subterranean clover</name>
    <dbReference type="NCBI Taxonomy" id="3900"/>
    <lineage>
        <taxon>Eukaryota</taxon>
        <taxon>Viridiplantae</taxon>
        <taxon>Streptophyta</taxon>
        <taxon>Embryophyta</taxon>
        <taxon>Tracheophyta</taxon>
        <taxon>Spermatophyta</taxon>
        <taxon>Magnoliopsida</taxon>
        <taxon>eudicotyledons</taxon>
        <taxon>Gunneridae</taxon>
        <taxon>Pentapetalae</taxon>
        <taxon>rosids</taxon>
        <taxon>fabids</taxon>
        <taxon>Fabales</taxon>
        <taxon>Fabaceae</taxon>
        <taxon>Papilionoideae</taxon>
        <taxon>50 kb inversion clade</taxon>
        <taxon>NPAAA clade</taxon>
        <taxon>Hologalegina</taxon>
        <taxon>IRL clade</taxon>
        <taxon>Trifolieae</taxon>
        <taxon>Trifolium</taxon>
    </lineage>
</organism>
<protein>
    <recommendedName>
        <fullName evidence="3">Reverse transcriptase zinc-binding domain-containing protein</fullName>
    </recommendedName>
</protein>
<comment type="caution">
    <text evidence="1">The sequence shown here is derived from an EMBL/GenBank/DDBJ whole genome shotgun (WGS) entry which is preliminary data.</text>
</comment>
<dbReference type="PANTHER" id="PTHR36617:SF5">
    <property type="entry name" value="OS05G0421675 PROTEIN"/>
    <property type="match status" value="1"/>
</dbReference>
<gene>
    <name evidence="1" type="ORF">TSUD_422280</name>
</gene>
<evidence type="ECO:0008006" key="3">
    <source>
        <dbReference type="Google" id="ProtNLM"/>
    </source>
</evidence>
<dbReference type="AlphaFoldDB" id="A0A1B5Z7K3"/>
<keyword evidence="2" id="KW-1185">Reference proteome</keyword>
<dbReference type="EMBL" id="BCLP01046387">
    <property type="protein sequence ID" value="GAU10089.1"/>
    <property type="molecule type" value="Genomic_DNA"/>
</dbReference>
<feature type="non-terminal residue" evidence="1">
    <location>
        <position position="1"/>
    </location>
</feature>
<evidence type="ECO:0000313" key="2">
    <source>
        <dbReference type="Proteomes" id="UP000242715"/>
    </source>
</evidence>
<sequence length="236" mass="26437">GWNSRFLSFGGRLVMLKSVLTSLPVYALSFFKAPSARYGLERGRLCARGTSGSPWWRVIERIRDGGGELGGGWFGENVTKKVGDGSDTFFWTDSWVDDIPLCERFGRLFDLAENKSISVAERFTLGWGAGGEAWVWRQPLMAWEEEMLGECQTLLLTVSLQDHFSDSWQWRPDLDRGYTVRGAYQLLTDQDVAPLDVVAGLIWHSQRYITVSQAVGRLSRLNTCSSLAALLALFGL</sequence>
<dbReference type="OrthoDB" id="1426902at2759"/>
<dbReference type="PANTHER" id="PTHR36617">
    <property type="entry name" value="PROTEIN, PUTATIVE-RELATED"/>
    <property type="match status" value="1"/>
</dbReference>
<reference evidence="2" key="1">
    <citation type="journal article" date="2017" name="Front. Plant Sci.">
        <title>Climate Clever Clovers: New Paradigm to Reduce the Environmental Footprint of Ruminants by Breeding Low Methanogenic Forages Utilizing Haplotype Variation.</title>
        <authorList>
            <person name="Kaur P."/>
            <person name="Appels R."/>
            <person name="Bayer P.E."/>
            <person name="Keeble-Gagnere G."/>
            <person name="Wang J."/>
            <person name="Hirakawa H."/>
            <person name="Shirasawa K."/>
            <person name="Vercoe P."/>
            <person name="Stefanova K."/>
            <person name="Durmic Z."/>
            <person name="Nichols P."/>
            <person name="Revell C."/>
            <person name="Isobe S.N."/>
            <person name="Edwards D."/>
            <person name="Erskine W."/>
        </authorList>
    </citation>
    <scope>NUCLEOTIDE SEQUENCE [LARGE SCALE GENOMIC DNA]</scope>
    <source>
        <strain evidence="2">cv. Daliak</strain>
    </source>
</reference>
<name>A0A1B5Z7K3_TRISU</name>
<evidence type="ECO:0000313" key="1">
    <source>
        <dbReference type="EMBL" id="GAU10089.1"/>
    </source>
</evidence>
<accession>A0A1B5Z7K3</accession>
<proteinExistence type="predicted"/>
<dbReference type="Proteomes" id="UP000242715">
    <property type="component" value="Unassembled WGS sequence"/>
</dbReference>